<feature type="region of interest" description="Disordered" evidence="11">
    <location>
        <begin position="747"/>
        <end position="895"/>
    </location>
</feature>
<dbReference type="GO" id="GO:0000293">
    <property type="term" value="F:ferric-chelate reductase activity"/>
    <property type="evidence" value="ECO:0007669"/>
    <property type="project" value="UniProtKB-ARBA"/>
</dbReference>
<organism evidence="14 15">
    <name type="scientific">Gymnopus androsaceus JB14</name>
    <dbReference type="NCBI Taxonomy" id="1447944"/>
    <lineage>
        <taxon>Eukaryota</taxon>
        <taxon>Fungi</taxon>
        <taxon>Dikarya</taxon>
        <taxon>Basidiomycota</taxon>
        <taxon>Agaricomycotina</taxon>
        <taxon>Agaricomycetes</taxon>
        <taxon>Agaricomycetidae</taxon>
        <taxon>Agaricales</taxon>
        <taxon>Marasmiineae</taxon>
        <taxon>Omphalotaceae</taxon>
        <taxon>Gymnopus</taxon>
    </lineage>
</organism>
<evidence type="ECO:0000256" key="11">
    <source>
        <dbReference type="SAM" id="MobiDB-lite"/>
    </source>
</evidence>
<dbReference type="PROSITE" id="PS51384">
    <property type="entry name" value="FAD_FR"/>
    <property type="match status" value="1"/>
</dbReference>
<keyword evidence="9 12" id="KW-0472">Membrane</keyword>
<keyword evidence="4 12" id="KW-0812">Transmembrane</keyword>
<evidence type="ECO:0000256" key="8">
    <source>
        <dbReference type="ARBA" id="ARBA00023065"/>
    </source>
</evidence>
<keyword evidence="10" id="KW-0325">Glycoprotein</keyword>
<reference evidence="14" key="1">
    <citation type="journal article" date="2019" name="Environ. Microbiol.">
        <title>Fungal ecological strategies reflected in gene transcription - a case study of two litter decomposers.</title>
        <authorList>
            <person name="Barbi F."/>
            <person name="Kohler A."/>
            <person name="Barry K."/>
            <person name="Baskaran P."/>
            <person name="Daum C."/>
            <person name="Fauchery L."/>
            <person name="Ihrmark K."/>
            <person name="Kuo A."/>
            <person name="LaButti K."/>
            <person name="Lipzen A."/>
            <person name="Morin E."/>
            <person name="Grigoriev I.V."/>
            <person name="Henrissat B."/>
            <person name="Lindahl B."/>
            <person name="Martin F."/>
        </authorList>
    </citation>
    <scope>NUCLEOTIDE SEQUENCE</scope>
    <source>
        <strain evidence="14">JB14</strain>
    </source>
</reference>
<evidence type="ECO:0000256" key="10">
    <source>
        <dbReference type="ARBA" id="ARBA00023180"/>
    </source>
</evidence>
<sequence length="1003" mass="112093">MSTTNAVASPTSSINPNPTVPAYTDDLEWVTAYLVAHMMSDNSKVYTYLLWICVAFVLLIFTILHLTGSRGGFIGLAFNKWALRRRTWRGASVLERARRTGKKIQPTSLPPNSQILCLIALPIIAFFFSFVGPDYLSPNLRLFDLDPSSLSARDTGYDVDSFYQFQPQYTIRKAWWTTGGRTGLISFALMPLCVLFALKAPPFAVFALSFTTQMYFDKLAWLHRWSGRLIWFITFMHVAFWSIQLLLDHRSTTGKIGYAYAWQYNKFIYGWIAFGLLTLLIVVSSRFVRKAHYETFYASHIILVPLTLVMSALHHPPVGFWCWFALGIWLAERMWRGTWWLQMNGFFGKEKIGPLLLQSTSIDPETQALRPWRQSTSSIYPPTSPYLDSKFSTTCGWKFACTGYRYCLLSGATVRLTYITPGFLSWAPGQHFLINIPPSSRFLTHPFTTASICDEQAASVAGRAIVFLVRCRKGWTRDLWTHVSDLISQHKQHVPGEKLPNGTVLPTTGVLLQMYVDGPFGSSVRARWGEHSTVVIFVAGSGVSFGLSILEYVCLCLAGRDGKYLGGRPGGWASKGFNTRRVKFVWMIREYGHIQWCASILRRCMAMIPSPGLDVDIFVTNFTPPIMKNMPPPSDEDGLSAPKPSYSQSNPALSDQYDSDVEDDAFVDLSYYTDGFGDEENDIGSIPLSERENYTLDLTNFEGDNEDSLPGERQLNQKVQKQGKKLRHKSRQLSRILNVKHDGDRVVGSAGVTRHHERERDSDPNVLAYLRDSNDSEDESIDLGMKPVSLYSPTDYPRLIGSPSSSRSSSPPLPFSTPPHASSSTIPLASSSHLLHDPPSSRTSSPPSSPRSRPVSVQSPHAPIKPSPLSGLPPLNTSDLDLSKQPTKKPRPQSVISTAMTAITEATNSPSSPHSRPRLRLQGQEMQDVSAVSVKVRPGKPKLDRILHEEVETARGSVVVACCGPTSFNAMVRKAISSEISPYRVRRGDRRGHVELVSEEFEF</sequence>
<evidence type="ECO:0000256" key="2">
    <source>
        <dbReference type="ARBA" id="ARBA00006278"/>
    </source>
</evidence>
<accession>A0A6A4HBN1</accession>
<feature type="compositionally biased region" description="Low complexity" evidence="11">
    <location>
        <begin position="818"/>
        <end position="860"/>
    </location>
</feature>
<evidence type="ECO:0000256" key="4">
    <source>
        <dbReference type="ARBA" id="ARBA00022692"/>
    </source>
</evidence>
<dbReference type="PANTHER" id="PTHR32361:SF9">
    <property type="entry name" value="FERRIC REDUCTASE TRANSMEMBRANE COMPONENT 3-RELATED"/>
    <property type="match status" value="1"/>
</dbReference>
<dbReference type="InterPro" id="IPR039261">
    <property type="entry name" value="FNR_nucleotide-bd"/>
</dbReference>
<dbReference type="SFLD" id="SFLDG01168">
    <property type="entry name" value="Ferric_reductase_subgroup_(FRE"/>
    <property type="match status" value="1"/>
</dbReference>
<keyword evidence="7" id="KW-0560">Oxidoreductase</keyword>
<dbReference type="GO" id="GO:0015677">
    <property type="term" value="P:copper ion import"/>
    <property type="evidence" value="ECO:0007669"/>
    <property type="project" value="TreeGrafter"/>
</dbReference>
<feature type="transmembrane region" description="Helical" evidence="12">
    <location>
        <begin position="229"/>
        <end position="247"/>
    </location>
</feature>
<gene>
    <name evidence="14" type="ORF">BT96DRAFT_923097</name>
</gene>
<evidence type="ECO:0000256" key="5">
    <source>
        <dbReference type="ARBA" id="ARBA00022982"/>
    </source>
</evidence>
<dbReference type="GO" id="GO:0005886">
    <property type="term" value="C:plasma membrane"/>
    <property type="evidence" value="ECO:0007669"/>
    <property type="project" value="TreeGrafter"/>
</dbReference>
<evidence type="ECO:0000256" key="6">
    <source>
        <dbReference type="ARBA" id="ARBA00022989"/>
    </source>
</evidence>
<evidence type="ECO:0000256" key="9">
    <source>
        <dbReference type="ARBA" id="ARBA00023136"/>
    </source>
</evidence>
<comment type="subcellular location">
    <subcellularLocation>
        <location evidence="1">Membrane</location>
        <topology evidence="1">Multi-pass membrane protein</topology>
    </subcellularLocation>
</comment>
<feature type="transmembrane region" description="Helical" evidence="12">
    <location>
        <begin position="295"/>
        <end position="312"/>
    </location>
</feature>
<dbReference type="InterPro" id="IPR017927">
    <property type="entry name" value="FAD-bd_FR_type"/>
</dbReference>
<keyword evidence="3" id="KW-0813">Transport</keyword>
<dbReference type="GO" id="GO:0006879">
    <property type="term" value="P:intracellular iron ion homeostasis"/>
    <property type="evidence" value="ECO:0007669"/>
    <property type="project" value="TreeGrafter"/>
</dbReference>
<evidence type="ECO:0000259" key="13">
    <source>
        <dbReference type="PROSITE" id="PS51384"/>
    </source>
</evidence>
<dbReference type="Pfam" id="PF01794">
    <property type="entry name" value="Ferric_reduct"/>
    <property type="match status" value="1"/>
</dbReference>
<keyword evidence="6 12" id="KW-1133">Transmembrane helix</keyword>
<dbReference type="GO" id="GO:0006826">
    <property type="term" value="P:iron ion transport"/>
    <property type="evidence" value="ECO:0007669"/>
    <property type="project" value="TreeGrafter"/>
</dbReference>
<evidence type="ECO:0000256" key="3">
    <source>
        <dbReference type="ARBA" id="ARBA00022448"/>
    </source>
</evidence>
<protein>
    <recommendedName>
        <fullName evidence="13">FAD-binding FR-type domain-containing protein</fullName>
    </recommendedName>
</protein>
<feature type="domain" description="FAD-binding FR-type" evidence="13">
    <location>
        <begin position="396"/>
        <end position="526"/>
    </location>
</feature>
<evidence type="ECO:0000256" key="12">
    <source>
        <dbReference type="SAM" id="Phobius"/>
    </source>
</evidence>
<proteinExistence type="inferred from homology"/>
<feature type="transmembrane region" description="Helical" evidence="12">
    <location>
        <begin position="115"/>
        <end position="132"/>
    </location>
</feature>
<name>A0A6A4HBN1_9AGAR</name>
<dbReference type="PANTHER" id="PTHR32361">
    <property type="entry name" value="FERRIC/CUPRIC REDUCTASE TRANSMEMBRANE COMPONENT"/>
    <property type="match status" value="1"/>
</dbReference>
<evidence type="ECO:0000256" key="1">
    <source>
        <dbReference type="ARBA" id="ARBA00004141"/>
    </source>
</evidence>
<dbReference type="InterPro" id="IPR013121">
    <property type="entry name" value="Fe_red_NAD-bd_6"/>
</dbReference>
<comment type="similarity">
    <text evidence="2">Belongs to the ferric reductase (FRE) family.</text>
</comment>
<dbReference type="CDD" id="cd06186">
    <property type="entry name" value="NOX_Duox_like_FAD_NADP"/>
    <property type="match status" value="1"/>
</dbReference>
<dbReference type="Proteomes" id="UP000799118">
    <property type="component" value="Unassembled WGS sequence"/>
</dbReference>
<dbReference type="Gene3D" id="3.40.50.80">
    <property type="entry name" value="Nucleotide-binding domain of ferredoxin-NADP reductase (FNR) module"/>
    <property type="match status" value="2"/>
</dbReference>
<feature type="compositionally biased region" description="Basic and acidic residues" evidence="11">
    <location>
        <begin position="754"/>
        <end position="763"/>
    </location>
</feature>
<dbReference type="OrthoDB" id="10006946at2759"/>
<evidence type="ECO:0000313" key="14">
    <source>
        <dbReference type="EMBL" id="KAE9395058.1"/>
    </source>
</evidence>
<dbReference type="Pfam" id="PF08022">
    <property type="entry name" value="FAD_binding_8"/>
    <property type="match status" value="1"/>
</dbReference>
<dbReference type="InterPro" id="IPR013130">
    <property type="entry name" value="Fe3_Rdtase_TM_dom"/>
</dbReference>
<dbReference type="EMBL" id="ML769538">
    <property type="protein sequence ID" value="KAE9395058.1"/>
    <property type="molecule type" value="Genomic_DNA"/>
</dbReference>
<keyword evidence="8" id="KW-0406">Ion transport</keyword>
<keyword evidence="15" id="KW-1185">Reference proteome</keyword>
<evidence type="ECO:0000256" key="7">
    <source>
        <dbReference type="ARBA" id="ARBA00023002"/>
    </source>
</evidence>
<evidence type="ECO:0000313" key="15">
    <source>
        <dbReference type="Proteomes" id="UP000799118"/>
    </source>
</evidence>
<feature type="region of interest" description="Disordered" evidence="11">
    <location>
        <begin position="626"/>
        <end position="657"/>
    </location>
</feature>
<keyword evidence="5" id="KW-0249">Electron transport</keyword>
<feature type="transmembrane region" description="Helical" evidence="12">
    <location>
        <begin position="48"/>
        <end position="66"/>
    </location>
</feature>
<dbReference type="AlphaFoldDB" id="A0A6A4HBN1"/>
<dbReference type="Pfam" id="PF08030">
    <property type="entry name" value="NAD_binding_6"/>
    <property type="match status" value="2"/>
</dbReference>
<feature type="transmembrane region" description="Helical" evidence="12">
    <location>
        <begin position="267"/>
        <end position="288"/>
    </location>
</feature>
<dbReference type="InterPro" id="IPR013112">
    <property type="entry name" value="FAD-bd_8"/>
</dbReference>
<feature type="transmembrane region" description="Helical" evidence="12">
    <location>
        <begin position="184"/>
        <end position="208"/>
    </location>
</feature>
<dbReference type="SFLD" id="SFLDS00052">
    <property type="entry name" value="Ferric_Reductase_Domain"/>
    <property type="match status" value="1"/>
</dbReference>
<dbReference type="InterPro" id="IPR051410">
    <property type="entry name" value="Ferric/Cupric_Reductase"/>
</dbReference>